<proteinExistence type="predicted"/>
<evidence type="ECO:0000313" key="1">
    <source>
        <dbReference type="EMBL" id="QXE07258.1"/>
    </source>
</evidence>
<dbReference type="OrthoDB" id="9099751at2"/>
<keyword evidence="2" id="KW-1185">Reference proteome</keyword>
<dbReference type="EMBL" id="CP017562">
    <property type="protein sequence ID" value="QXE07258.1"/>
    <property type="molecule type" value="Genomic_DNA"/>
</dbReference>
<dbReference type="AlphaFoldDB" id="A0A8F4KIF2"/>
<gene>
    <name evidence="1" type="ORF">BJG93_36175</name>
</gene>
<dbReference type="RefSeq" id="WP_154671678.1">
    <property type="nucleotide sequence ID" value="NZ_CP017562.2"/>
</dbReference>
<dbReference type="KEGG" id="pspw:BJG93_36175"/>
<evidence type="ECO:0000313" key="2">
    <source>
        <dbReference type="Proteomes" id="UP000179860"/>
    </source>
</evidence>
<reference evidence="1" key="1">
    <citation type="submission" date="2016-09" db="EMBL/GenBank/DDBJ databases">
        <title>The Complete Genome of Burkholderia sprentiae wsm5005.</title>
        <authorList>
            <person name="De Meyer S."/>
            <person name="Wang P."/>
            <person name="Terpolilli J."/>
        </authorList>
    </citation>
    <scope>NUCLEOTIDE SEQUENCE [LARGE SCALE GENOMIC DNA]</scope>
    <source>
        <strain evidence="1">WSM5005</strain>
    </source>
</reference>
<sequence length="211" mass="23628">MKEYASVRYGLSGLVALLMAGCSINQPVNERYSVSKISTPDIGMGIVFGKRCEGGFFSVKNVKTGEETGYTGSYPDRDSVFAMQLPAGEYVIQQISTGAYRPMISNNPVRFMVSAGKTVYIGTLIKSWSIFNNSFLNKVPEKYKCDGEKQYVVYEAKYHIPPSAFWMGLKNDTTPDWASVYVSNYVKGVLPEIHTKFPDLDLSQFEVRLMK</sequence>
<dbReference type="PROSITE" id="PS51257">
    <property type="entry name" value="PROKAR_LIPOPROTEIN"/>
    <property type="match status" value="1"/>
</dbReference>
<accession>A0A8F4KIF2</accession>
<evidence type="ECO:0008006" key="3">
    <source>
        <dbReference type="Google" id="ProtNLM"/>
    </source>
</evidence>
<organism evidence="1 2">
    <name type="scientific">Paraburkholderia sprentiae WSM5005</name>
    <dbReference type="NCBI Taxonomy" id="754502"/>
    <lineage>
        <taxon>Bacteria</taxon>
        <taxon>Pseudomonadati</taxon>
        <taxon>Pseudomonadota</taxon>
        <taxon>Betaproteobacteria</taxon>
        <taxon>Burkholderiales</taxon>
        <taxon>Burkholderiaceae</taxon>
        <taxon>Paraburkholderia</taxon>
    </lineage>
</organism>
<dbReference type="Proteomes" id="UP000179860">
    <property type="component" value="Chromosome 2"/>
</dbReference>
<name>A0A8F4KIF2_9BURK</name>
<protein>
    <recommendedName>
        <fullName evidence="3">DUF2846 domain-containing protein</fullName>
    </recommendedName>
</protein>